<dbReference type="RefSeq" id="WP_214362827.1">
    <property type="nucleotide sequence ID" value="NZ_JAEKFT010000021.1"/>
</dbReference>
<proteinExistence type="predicted"/>
<feature type="domain" description="Lytic transglycosylase MltA" evidence="7">
    <location>
        <begin position="164"/>
        <end position="321"/>
    </location>
</feature>
<dbReference type="PANTHER" id="PTHR30124:SF0">
    <property type="entry name" value="MEMBRANE-BOUND LYTIC MUREIN TRANSGLYCOSYLASE A"/>
    <property type="match status" value="1"/>
</dbReference>
<dbReference type="InterPro" id="IPR026044">
    <property type="entry name" value="MltA"/>
</dbReference>
<dbReference type="Proteomes" id="UP000694660">
    <property type="component" value="Unassembled WGS sequence"/>
</dbReference>
<comment type="catalytic activity">
    <reaction evidence="1">
        <text>Exolytic cleavage of the (1-&gt;4)-beta-glycosidic linkage between N-acetylmuramic acid (MurNAc) and N-acetylglucosamine (GlcNAc) residues in peptidoglycan, from either the reducing or the non-reducing ends of the peptidoglycan chains, with concomitant formation of a 1,6-anhydrobond in the MurNAc residue.</text>
        <dbReference type="EC" id="4.2.2.n1"/>
    </reaction>
</comment>
<keyword evidence="9" id="KW-1185">Reference proteome</keyword>
<dbReference type="GO" id="GO:0071555">
    <property type="term" value="P:cell wall organization"/>
    <property type="evidence" value="ECO:0007669"/>
    <property type="project" value="UniProtKB-KW"/>
</dbReference>
<keyword evidence="3" id="KW-0456">Lyase</keyword>
<dbReference type="GO" id="GO:0009253">
    <property type="term" value="P:peptidoglycan catabolic process"/>
    <property type="evidence" value="ECO:0007669"/>
    <property type="project" value="TreeGrafter"/>
</dbReference>
<dbReference type="Gene3D" id="2.40.40.10">
    <property type="entry name" value="RlpA-like domain"/>
    <property type="match status" value="1"/>
</dbReference>
<dbReference type="Pfam" id="PF03562">
    <property type="entry name" value="MltA"/>
    <property type="match status" value="1"/>
</dbReference>
<evidence type="ECO:0000313" key="8">
    <source>
        <dbReference type="EMBL" id="MBT0962877.1"/>
    </source>
</evidence>
<comment type="caution">
    <text evidence="8">The sequence shown here is derived from an EMBL/GenBank/DDBJ whole genome shotgun (WGS) entry which is preliminary data.</text>
</comment>
<dbReference type="Pfam" id="PF06725">
    <property type="entry name" value="3D"/>
    <property type="match status" value="1"/>
</dbReference>
<evidence type="ECO:0000256" key="1">
    <source>
        <dbReference type="ARBA" id="ARBA00001420"/>
    </source>
</evidence>
<dbReference type="GO" id="GO:0008933">
    <property type="term" value="F:peptidoglycan lytic transglycosylase activity"/>
    <property type="evidence" value="ECO:0007669"/>
    <property type="project" value="TreeGrafter"/>
</dbReference>
<evidence type="ECO:0000256" key="5">
    <source>
        <dbReference type="ARBA" id="ARBA00030918"/>
    </source>
</evidence>
<dbReference type="PROSITE" id="PS51257">
    <property type="entry name" value="PROKAR_LIPOPROTEIN"/>
    <property type="match status" value="1"/>
</dbReference>
<dbReference type="CDD" id="cd14668">
    <property type="entry name" value="mlta_B"/>
    <property type="match status" value="1"/>
</dbReference>
<evidence type="ECO:0000259" key="7">
    <source>
        <dbReference type="SMART" id="SM00925"/>
    </source>
</evidence>
<dbReference type="GO" id="GO:0004553">
    <property type="term" value="F:hydrolase activity, hydrolyzing O-glycosyl compounds"/>
    <property type="evidence" value="ECO:0007669"/>
    <property type="project" value="InterPro"/>
</dbReference>
<dbReference type="Gene3D" id="2.40.50.270">
    <property type="entry name" value="transglycosylase MltA"/>
    <property type="match status" value="1"/>
</dbReference>
<dbReference type="InterPro" id="IPR010611">
    <property type="entry name" value="3D_dom"/>
</dbReference>
<dbReference type="InterPro" id="IPR005300">
    <property type="entry name" value="MltA_B"/>
</dbReference>
<evidence type="ECO:0000313" key="9">
    <source>
        <dbReference type="Proteomes" id="UP000694660"/>
    </source>
</evidence>
<evidence type="ECO:0000256" key="4">
    <source>
        <dbReference type="ARBA" id="ARBA00023316"/>
    </source>
</evidence>
<dbReference type="CDD" id="cd14485">
    <property type="entry name" value="mltA_like_LT_A"/>
    <property type="match status" value="1"/>
</dbReference>
<name>A0A944DCE2_DENI1</name>
<dbReference type="PANTHER" id="PTHR30124">
    <property type="entry name" value="MEMBRANE-BOUND LYTIC MUREIN TRANSGLYCOSYLASE A"/>
    <property type="match status" value="1"/>
</dbReference>
<dbReference type="GO" id="GO:0019867">
    <property type="term" value="C:outer membrane"/>
    <property type="evidence" value="ECO:0007669"/>
    <property type="project" value="InterPro"/>
</dbReference>
<feature type="signal peptide" evidence="6">
    <location>
        <begin position="1"/>
        <end position="22"/>
    </location>
</feature>
<reference evidence="9" key="1">
    <citation type="journal article" date="2022" name="ISME J.">
        <title>Genetic and phylogenetic analysis of dissimilatory iodate-reducing bacteria identifies potential niches across the world's oceans.</title>
        <authorList>
            <person name="Reyes-Umana V."/>
            <person name="Henning Z."/>
            <person name="Lee K."/>
            <person name="Barnum T.P."/>
            <person name="Coates J.D."/>
        </authorList>
    </citation>
    <scope>NUCLEOTIDE SEQUENCE [LARGE SCALE GENOMIC DNA]</scope>
    <source>
        <strain evidence="9">IR12</strain>
    </source>
</reference>
<sequence>MFLRLSVWSRLAGLSVLLSACAAERPLECPPCAQVPAPVVSPAPTPVPGPVTTPVPVPPKAAAPSAPAATPAVAPGRLVAARWADLPGWQVDALEAAWPAWRRSCRVLRKEAAWSAVCAQADALGDSPPRAVVRQFFDHNFRPWQVRNADGSANGLVTGYYEPLIRGALERSARHAWPIHGVPQDMISVDLAGIYPELKPMRLRGRLDGNRLVPYWTRREVAAQGENFPAPVLAWADDPIALFFLQVQGSGRVELPDGSFLRVGYADQNGHPYKSIGKWLVEQGALKLSEASMQGIQRWARANPARLRELLDQNPSYVFFRALPENDEGPIGALGVPLVAERSIAVDRQTVPLGAPVFLDTTRPNTNQPLRQLVMAQDTGSAIRGGVRADFFWGFGDAAGAEAGRMKQNGAMWVLLPKGLAP</sequence>
<accession>A0A944DCE2</accession>
<dbReference type="InterPro" id="IPR036908">
    <property type="entry name" value="RlpA-like_sf"/>
</dbReference>
<dbReference type="GO" id="GO:0009254">
    <property type="term" value="P:peptidoglycan turnover"/>
    <property type="evidence" value="ECO:0007669"/>
    <property type="project" value="InterPro"/>
</dbReference>
<dbReference type="SUPFAM" id="SSF50685">
    <property type="entry name" value="Barwin-like endoglucanases"/>
    <property type="match status" value="1"/>
</dbReference>
<keyword evidence="6" id="KW-0732">Signal</keyword>
<dbReference type="AlphaFoldDB" id="A0A944DCE2"/>
<dbReference type="SMART" id="SM00925">
    <property type="entry name" value="MltA"/>
    <property type="match status" value="1"/>
</dbReference>
<feature type="chain" id="PRO_5037439067" description="peptidoglycan lytic exotransglycosylase" evidence="6">
    <location>
        <begin position="23"/>
        <end position="422"/>
    </location>
</feature>
<evidence type="ECO:0000256" key="6">
    <source>
        <dbReference type="SAM" id="SignalP"/>
    </source>
</evidence>
<keyword evidence="4" id="KW-0961">Cell wall biogenesis/degradation</keyword>
<evidence type="ECO:0000256" key="3">
    <source>
        <dbReference type="ARBA" id="ARBA00023239"/>
    </source>
</evidence>
<dbReference type="EC" id="4.2.2.n1" evidence="2"/>
<dbReference type="Gene3D" id="2.40.240.50">
    <property type="entry name" value="Barwin-like endoglucanases"/>
    <property type="match status" value="1"/>
</dbReference>
<dbReference type="PIRSF" id="PIRSF019422">
    <property type="entry name" value="MltA"/>
    <property type="match status" value="1"/>
</dbReference>
<protein>
    <recommendedName>
        <fullName evidence="2">peptidoglycan lytic exotransglycosylase</fullName>
        <ecNumber evidence="2">4.2.2.n1</ecNumber>
    </recommendedName>
    <alternativeName>
        <fullName evidence="5">Murein hydrolase A</fullName>
    </alternativeName>
</protein>
<organism evidence="8 9">
    <name type="scientific">Denitromonas iodatirespirans</name>
    <dbReference type="NCBI Taxonomy" id="2795389"/>
    <lineage>
        <taxon>Bacteria</taxon>
        <taxon>Pseudomonadati</taxon>
        <taxon>Pseudomonadota</taxon>
        <taxon>Betaproteobacteria</taxon>
        <taxon>Rhodocyclales</taxon>
        <taxon>Zoogloeaceae</taxon>
        <taxon>Denitromonas</taxon>
    </lineage>
</organism>
<evidence type="ECO:0000256" key="2">
    <source>
        <dbReference type="ARBA" id="ARBA00012587"/>
    </source>
</evidence>
<dbReference type="EMBL" id="JAEKFT010000021">
    <property type="protein sequence ID" value="MBT0962877.1"/>
    <property type="molecule type" value="Genomic_DNA"/>
</dbReference>
<gene>
    <name evidence="8" type="ORF">I8J34_16975</name>
</gene>